<dbReference type="SUPFAM" id="SSF48264">
    <property type="entry name" value="Cytochrome P450"/>
    <property type="match status" value="1"/>
</dbReference>
<dbReference type="Gene3D" id="1.10.630.10">
    <property type="entry name" value="Cytochrome P450"/>
    <property type="match status" value="1"/>
</dbReference>
<dbReference type="InterPro" id="IPR001128">
    <property type="entry name" value="Cyt_P450"/>
</dbReference>
<keyword evidence="7 9" id="KW-0503">Monooxygenase</keyword>
<evidence type="ECO:0000256" key="4">
    <source>
        <dbReference type="ARBA" id="ARBA00022723"/>
    </source>
</evidence>
<evidence type="ECO:0000313" key="11">
    <source>
        <dbReference type="Proteomes" id="UP000194137"/>
    </source>
</evidence>
<dbReference type="InterPro" id="IPR017972">
    <property type="entry name" value="Cyt_P450_CS"/>
</dbReference>
<dbReference type="Proteomes" id="UP000194137">
    <property type="component" value="Chromosome"/>
</dbReference>
<evidence type="ECO:0000256" key="2">
    <source>
        <dbReference type="ARBA" id="ARBA00010617"/>
    </source>
</evidence>
<dbReference type="CDD" id="cd11029">
    <property type="entry name" value="CYP107-like"/>
    <property type="match status" value="1"/>
</dbReference>
<organism evidence="10 11">
    <name type="scientific">Pseudorhodoplanes sinuspersici</name>
    <dbReference type="NCBI Taxonomy" id="1235591"/>
    <lineage>
        <taxon>Bacteria</taxon>
        <taxon>Pseudomonadati</taxon>
        <taxon>Pseudomonadota</taxon>
        <taxon>Alphaproteobacteria</taxon>
        <taxon>Hyphomicrobiales</taxon>
        <taxon>Pseudorhodoplanes</taxon>
    </lineage>
</organism>
<dbReference type="EMBL" id="CP021112">
    <property type="protein sequence ID" value="ARQ02137.1"/>
    <property type="molecule type" value="Genomic_DNA"/>
</dbReference>
<evidence type="ECO:0000256" key="9">
    <source>
        <dbReference type="RuleBase" id="RU000461"/>
    </source>
</evidence>
<sequence>MVVSADFTGQAFFRDPAAAIEKLRAAGPVVQVKFPIVGTVWATTTQDMAARVLKDSETFTLRKDDGTVAGLRWWMPGIIRAVADNMLTMDEPDHTRLRNIVDEAFRRRAIIEMEPHILSMADALAASLFADGSPADLVERYARKLPLSVICELLGLPQEDRPKFIAWTNSFTRLTGMTGFLGLIPAMISMKRYLEGRLDAARREGGDGLIAELVRVEKEGGRISPHEMVAMVFLLLGAGSETTTHLISGSVYELIRNPKLRDWLEEDWSRANLAIEEFLRFVSPVQFSKPRFVRRDVDLGGVQVKKGEKIMAMIAAANMDPEANEHPEQLELTRQPNRHLSFGTGIHFCLGHQLARIEARCALQALFTRWPKLEMAVPDSQIRWRERPGLRALASLPVVAGQ</sequence>
<dbReference type="OrthoDB" id="9801155at2"/>
<evidence type="ECO:0000256" key="8">
    <source>
        <dbReference type="ARBA" id="ARBA00043906"/>
    </source>
</evidence>
<dbReference type="PANTHER" id="PTHR46696:SF1">
    <property type="entry name" value="CYTOCHROME P450 YJIB-RELATED"/>
    <property type="match status" value="1"/>
</dbReference>
<dbReference type="InterPro" id="IPR036396">
    <property type="entry name" value="Cyt_P450_sf"/>
</dbReference>
<dbReference type="PANTHER" id="PTHR46696">
    <property type="entry name" value="P450, PUTATIVE (EUROFUNG)-RELATED"/>
    <property type="match status" value="1"/>
</dbReference>
<dbReference type="InterPro" id="IPR002397">
    <property type="entry name" value="Cyt_P450_B"/>
</dbReference>
<dbReference type="GO" id="GO:0005506">
    <property type="term" value="F:iron ion binding"/>
    <property type="evidence" value="ECO:0007669"/>
    <property type="project" value="InterPro"/>
</dbReference>
<dbReference type="FunFam" id="1.10.630.10:FF:000018">
    <property type="entry name" value="Cytochrome P450 monooxygenase"/>
    <property type="match status" value="1"/>
</dbReference>
<protein>
    <submittedName>
        <fullName evidence="10">Cytochrome</fullName>
    </submittedName>
</protein>
<dbReference type="STRING" id="1235591.CAK95_25830"/>
<evidence type="ECO:0000313" key="10">
    <source>
        <dbReference type="EMBL" id="ARQ02137.1"/>
    </source>
</evidence>
<evidence type="ECO:0000256" key="5">
    <source>
        <dbReference type="ARBA" id="ARBA00023002"/>
    </source>
</evidence>
<name>A0A1W6ZXL8_9HYPH</name>
<gene>
    <name evidence="10" type="ORF">CAK95_25830</name>
</gene>
<keyword evidence="4 9" id="KW-0479">Metal-binding</keyword>
<dbReference type="KEGG" id="psin:CAK95_25830"/>
<dbReference type="PROSITE" id="PS00086">
    <property type="entry name" value="CYTOCHROME_P450"/>
    <property type="match status" value="1"/>
</dbReference>
<dbReference type="RefSeq" id="WP_086090556.1">
    <property type="nucleotide sequence ID" value="NZ_CP021112.1"/>
</dbReference>
<dbReference type="Pfam" id="PF00067">
    <property type="entry name" value="p450"/>
    <property type="match status" value="1"/>
</dbReference>
<comment type="cofactor">
    <cofactor evidence="1">
        <name>heme</name>
        <dbReference type="ChEBI" id="CHEBI:30413"/>
    </cofactor>
</comment>
<dbReference type="AlphaFoldDB" id="A0A1W6ZXL8"/>
<reference evidence="10 11" key="1">
    <citation type="submission" date="2017-05" db="EMBL/GenBank/DDBJ databases">
        <title>Full genome sequence of Pseudorhodoplanes sinuspersici.</title>
        <authorList>
            <person name="Dastgheib S.M.M."/>
            <person name="Shavandi M."/>
            <person name="Tirandaz H."/>
        </authorList>
    </citation>
    <scope>NUCLEOTIDE SEQUENCE [LARGE SCALE GENOMIC DNA]</scope>
    <source>
        <strain evidence="10 11">RIPI110</strain>
    </source>
</reference>
<accession>A0A1W6ZXL8</accession>
<evidence type="ECO:0000256" key="7">
    <source>
        <dbReference type="ARBA" id="ARBA00023033"/>
    </source>
</evidence>
<dbReference type="PRINTS" id="PR00385">
    <property type="entry name" value="P450"/>
</dbReference>
<keyword evidence="5 9" id="KW-0560">Oxidoreductase</keyword>
<dbReference type="GO" id="GO:0004497">
    <property type="term" value="F:monooxygenase activity"/>
    <property type="evidence" value="ECO:0007669"/>
    <property type="project" value="UniProtKB-KW"/>
</dbReference>
<evidence type="ECO:0000256" key="6">
    <source>
        <dbReference type="ARBA" id="ARBA00023004"/>
    </source>
</evidence>
<evidence type="ECO:0000256" key="1">
    <source>
        <dbReference type="ARBA" id="ARBA00001971"/>
    </source>
</evidence>
<evidence type="ECO:0000256" key="3">
    <source>
        <dbReference type="ARBA" id="ARBA00022617"/>
    </source>
</evidence>
<keyword evidence="11" id="KW-1185">Reference proteome</keyword>
<dbReference type="PRINTS" id="PR00359">
    <property type="entry name" value="BP450"/>
</dbReference>
<comment type="similarity">
    <text evidence="2 9">Belongs to the cytochrome P450 family.</text>
</comment>
<keyword evidence="6 9" id="KW-0408">Iron</keyword>
<comment type="function">
    <text evidence="8">Cytochromes P450 are a group of heme-thiolate monooxygenases. They oxidize a variety of structurally unrelated compounds, including steroids, fatty acids, and xenobiotics.</text>
</comment>
<dbReference type="GO" id="GO:0020037">
    <property type="term" value="F:heme binding"/>
    <property type="evidence" value="ECO:0007669"/>
    <property type="project" value="InterPro"/>
</dbReference>
<proteinExistence type="inferred from homology"/>
<keyword evidence="3 9" id="KW-0349">Heme</keyword>
<dbReference type="GO" id="GO:0016705">
    <property type="term" value="F:oxidoreductase activity, acting on paired donors, with incorporation or reduction of molecular oxygen"/>
    <property type="evidence" value="ECO:0007669"/>
    <property type="project" value="InterPro"/>
</dbReference>